<dbReference type="PROSITE" id="PS51382">
    <property type="entry name" value="SPX"/>
    <property type="match status" value="1"/>
</dbReference>
<dbReference type="AlphaFoldDB" id="A0A6J1BJD3"/>
<dbReference type="GeneID" id="110427229"/>
<feature type="region of interest" description="Disordered" evidence="1">
    <location>
        <begin position="34"/>
        <end position="63"/>
    </location>
</feature>
<accession>A0A6J1BJD3</accession>
<dbReference type="RefSeq" id="XP_021298379.1">
    <property type="nucleotide sequence ID" value="XM_021442704.1"/>
</dbReference>
<dbReference type="GO" id="GO:0016036">
    <property type="term" value="P:cellular response to phosphate starvation"/>
    <property type="evidence" value="ECO:0007669"/>
    <property type="project" value="InterPro"/>
</dbReference>
<dbReference type="Proteomes" id="UP000504621">
    <property type="component" value="Unplaced"/>
</dbReference>
<dbReference type="CDD" id="cd14481">
    <property type="entry name" value="SPX_AtSPX1_like"/>
    <property type="match status" value="1"/>
</dbReference>
<dbReference type="InterPro" id="IPR031142">
    <property type="entry name" value="SPX_prot"/>
</dbReference>
<keyword evidence="3" id="KW-1185">Reference proteome</keyword>
<dbReference type="InterPro" id="IPR004331">
    <property type="entry name" value="SPX_dom"/>
</dbReference>
<feature type="compositionally biased region" description="Polar residues" evidence="1">
    <location>
        <begin position="51"/>
        <end position="63"/>
    </location>
</feature>
<protein>
    <submittedName>
        <fullName evidence="4">SPX domain-containing protein 1-like isoform X1</fullName>
    </submittedName>
</protein>
<evidence type="ECO:0000313" key="4">
    <source>
        <dbReference type="RefSeq" id="XP_021298379.1"/>
    </source>
</evidence>
<evidence type="ECO:0000259" key="2">
    <source>
        <dbReference type="PROSITE" id="PS51382"/>
    </source>
</evidence>
<dbReference type="PANTHER" id="PTHR45978:SF1">
    <property type="entry name" value="SPX DOMAIN-CONTAINING PROTEIN"/>
    <property type="match status" value="1"/>
</dbReference>
<name>A0A6J1BJD3_9ROSI</name>
<dbReference type="PANTHER" id="PTHR45978">
    <property type="entry name" value="SPX DOMAIN-CONTAINING PROTEIN 3"/>
    <property type="match status" value="1"/>
</dbReference>
<feature type="domain" description="SPX" evidence="2">
    <location>
        <begin position="1"/>
        <end position="160"/>
    </location>
</feature>
<dbReference type="OrthoDB" id="6493944at2759"/>
<evidence type="ECO:0000256" key="1">
    <source>
        <dbReference type="SAM" id="MobiDB-lite"/>
    </source>
</evidence>
<gene>
    <name evidence="4" type="primary">LOC110427229</name>
</gene>
<sequence>MKHGKRHRAEVAKSLPGWKRKFMSYKALKQQVKQMNPHFNGKKRSRLDNGKYSQGGSSEGNSPVQDTGFTLLLDRELHKVNAFYIDKEEDYVISFRELQIRAENLNGDEENLELLKDILDFHAEMVMLLHFSVTNFTGIPFFNRVQYYSKSYLLLLTAIKLNRLGQDCEEAQEEGRCFCLLTLHAKGSAAAILLH</sequence>
<organism evidence="3 4">
    <name type="scientific">Herrania umbratica</name>
    <dbReference type="NCBI Taxonomy" id="108875"/>
    <lineage>
        <taxon>Eukaryota</taxon>
        <taxon>Viridiplantae</taxon>
        <taxon>Streptophyta</taxon>
        <taxon>Embryophyta</taxon>
        <taxon>Tracheophyta</taxon>
        <taxon>Spermatophyta</taxon>
        <taxon>Magnoliopsida</taxon>
        <taxon>eudicotyledons</taxon>
        <taxon>Gunneridae</taxon>
        <taxon>Pentapetalae</taxon>
        <taxon>rosids</taxon>
        <taxon>malvids</taxon>
        <taxon>Malvales</taxon>
        <taxon>Malvaceae</taxon>
        <taxon>Byttnerioideae</taxon>
        <taxon>Herrania</taxon>
    </lineage>
</organism>
<evidence type="ECO:0000313" key="3">
    <source>
        <dbReference type="Proteomes" id="UP000504621"/>
    </source>
</evidence>
<reference evidence="4" key="1">
    <citation type="submission" date="2025-08" db="UniProtKB">
        <authorList>
            <consortium name="RefSeq"/>
        </authorList>
    </citation>
    <scope>IDENTIFICATION</scope>
    <source>
        <tissue evidence="4">Leaf</tissue>
    </source>
</reference>
<proteinExistence type="predicted"/>